<feature type="compositionally biased region" description="Low complexity" evidence="1">
    <location>
        <begin position="118"/>
        <end position="136"/>
    </location>
</feature>
<evidence type="ECO:0008006" key="4">
    <source>
        <dbReference type="Google" id="ProtNLM"/>
    </source>
</evidence>
<dbReference type="InterPro" id="IPR006994">
    <property type="entry name" value="TCF25/Rqc1"/>
</dbReference>
<dbReference type="GO" id="GO:1990116">
    <property type="term" value="P:ribosome-associated ubiquitin-dependent protein catabolic process"/>
    <property type="evidence" value="ECO:0007669"/>
    <property type="project" value="TreeGrafter"/>
</dbReference>
<organism evidence="2 3">
    <name type="scientific">Saccharomycodes ludwigii</name>
    <dbReference type="NCBI Taxonomy" id="36035"/>
    <lineage>
        <taxon>Eukaryota</taxon>
        <taxon>Fungi</taxon>
        <taxon>Dikarya</taxon>
        <taxon>Ascomycota</taxon>
        <taxon>Saccharomycotina</taxon>
        <taxon>Saccharomycetes</taxon>
        <taxon>Saccharomycodales</taxon>
        <taxon>Saccharomycodaceae</taxon>
        <taxon>Saccharomycodes</taxon>
    </lineage>
</organism>
<accession>A0A376B2G6</accession>
<dbReference type="GO" id="GO:0072344">
    <property type="term" value="P:rescue of stalled ribosome"/>
    <property type="evidence" value="ECO:0007669"/>
    <property type="project" value="TreeGrafter"/>
</dbReference>
<feature type="region of interest" description="Disordered" evidence="1">
    <location>
        <begin position="1"/>
        <end position="149"/>
    </location>
</feature>
<proteinExistence type="predicted"/>
<feature type="compositionally biased region" description="Polar residues" evidence="1">
    <location>
        <begin position="88"/>
        <end position="97"/>
    </location>
</feature>
<name>A0A376B2G6_9ASCO</name>
<evidence type="ECO:0000256" key="1">
    <source>
        <dbReference type="SAM" id="MobiDB-lite"/>
    </source>
</evidence>
<dbReference type="VEuPathDB" id="FungiDB:SCODWIG_00629"/>
<sequence>MSSRTLRKLKKDDELSLLASLGTNNTQEENTEKEVSQNNNNTKNINIFSLIGKDDDDDDDDGDEEEANNNDDTIFEEKVTYDIPSKETVPNSSSPSFINLKSKKAKKREKKNKKKNTQKNNSTKKNCNTDINNLDNNDADTGDENQNNDREFDNILLDFQKKTVKMNLSKKEKGGSVINQSCNISSSTLSVRQDPGFTHYTSHVHDFSELFGSFKFSNLDIENEYKNLFDDLSNDVLKDVEGNGDNRNDTAQSNMSAASFRNLQKLKKFTKNWGGRNGSNMKIVPQGPSLTRILQFSRIKNHWLPTIRGELIMKALTKKELSHILQWQRPNDWNDVIEQDAAYLASNLRYYRFEPLDVDQNSKMLTDFYLSVVLKPDHEAVINLVSSKFPYSIPALLQVAWIFTVQSSDGRTHSNDMVEKALFVFDRCFKNGILFNGVDCQLPFTFFYNRLFYLACFRHIQNLTGRGAFHTAAEWSKVLWSINPTNDPYGCRYFIDYYLILDKDYEFLIKLSRCRLFNQYEEWKTFNLTMSIIYAYYKMDMLTECKAFIHSQVLNQDNNNNNTNDSFIYLLLSFLSKLTHIDVDLDVPSNEDLNQIDIIQLALYEIRKTNSEIYTMEYINFLVAEIKGILGDMENKSKIKPYMKENDDSDATDDYFIYNIPINLIRFVVLSHESSLMAKLPTKLFDNYQLLEYDLLPPRPHTNEDAEILEDISSFIKEKDLNQYAASLLQDEDIMNRIQQLSLQEYIQQNENMAQE</sequence>
<feature type="compositionally biased region" description="Low complexity" evidence="1">
    <location>
        <begin position="38"/>
        <end position="47"/>
    </location>
</feature>
<evidence type="ECO:0000313" key="2">
    <source>
        <dbReference type="EMBL" id="SSD58868.1"/>
    </source>
</evidence>
<dbReference type="GO" id="GO:1990112">
    <property type="term" value="C:RQC complex"/>
    <property type="evidence" value="ECO:0007669"/>
    <property type="project" value="TreeGrafter"/>
</dbReference>
<dbReference type="Pfam" id="PF04910">
    <property type="entry name" value="Tcf25"/>
    <property type="match status" value="1"/>
</dbReference>
<feature type="compositionally biased region" description="Acidic residues" evidence="1">
    <location>
        <begin position="54"/>
        <end position="69"/>
    </location>
</feature>
<keyword evidence="3" id="KW-1185">Reference proteome</keyword>
<dbReference type="EMBL" id="UFAJ01000057">
    <property type="protein sequence ID" value="SSD58868.1"/>
    <property type="molecule type" value="Genomic_DNA"/>
</dbReference>
<dbReference type="PANTHER" id="PTHR22684:SF0">
    <property type="entry name" value="RIBOSOME QUALITY CONTROL COMPLEX SUBUNIT TCF25"/>
    <property type="match status" value="1"/>
</dbReference>
<evidence type="ECO:0000313" key="3">
    <source>
        <dbReference type="Proteomes" id="UP000262825"/>
    </source>
</evidence>
<protein>
    <recommendedName>
        <fullName evidence="4">Ribosome quality control complex subunit 1</fullName>
    </recommendedName>
</protein>
<dbReference type="Proteomes" id="UP000262825">
    <property type="component" value="Unassembled WGS sequence"/>
</dbReference>
<gene>
    <name evidence="2" type="ORF">SCODWIG_00629</name>
</gene>
<feature type="compositionally biased region" description="Basic residues" evidence="1">
    <location>
        <begin position="101"/>
        <end position="117"/>
    </location>
</feature>
<dbReference type="PANTHER" id="PTHR22684">
    <property type="entry name" value="NULP1-RELATED"/>
    <property type="match status" value="1"/>
</dbReference>
<dbReference type="AlphaFoldDB" id="A0A376B2G6"/>
<reference evidence="3" key="1">
    <citation type="submission" date="2018-06" db="EMBL/GenBank/DDBJ databases">
        <authorList>
            <person name="Guldener U."/>
        </authorList>
    </citation>
    <scope>NUCLEOTIDE SEQUENCE [LARGE SCALE GENOMIC DNA]</scope>
    <source>
        <strain evidence="3">UTAD17</strain>
    </source>
</reference>